<reference evidence="1" key="1">
    <citation type="submission" date="2020-02" db="EMBL/GenBank/DDBJ databases">
        <authorList>
            <person name="Meier V. D."/>
        </authorList>
    </citation>
    <scope>NUCLEOTIDE SEQUENCE</scope>
    <source>
        <strain evidence="1">AVDCRST_MAG11</strain>
    </source>
</reference>
<sequence>MTGARGPFTAGLRSRPGTVIRLGAPGAPVVTVRVEVPEVWDVVRVEAPLDEPVLSVKVRALDALFPRAEFHEDFVVKLNGFEVLDENASLADAGAVDGSIFLLTHRRRRAVR</sequence>
<dbReference type="EMBL" id="CADCTU010000111">
    <property type="protein sequence ID" value="CAA9296343.1"/>
    <property type="molecule type" value="Genomic_DNA"/>
</dbReference>
<evidence type="ECO:0000313" key="1">
    <source>
        <dbReference type="EMBL" id="CAA9296343.1"/>
    </source>
</evidence>
<proteinExistence type="predicted"/>
<gene>
    <name evidence="1" type="ORF">AVDCRST_MAG11-515</name>
</gene>
<organism evidence="1">
    <name type="scientific">uncultured Gemmatimonadaceae bacterium</name>
    <dbReference type="NCBI Taxonomy" id="246130"/>
    <lineage>
        <taxon>Bacteria</taxon>
        <taxon>Pseudomonadati</taxon>
        <taxon>Gemmatimonadota</taxon>
        <taxon>Gemmatimonadia</taxon>
        <taxon>Gemmatimonadales</taxon>
        <taxon>Gemmatimonadaceae</taxon>
        <taxon>environmental samples</taxon>
    </lineage>
</organism>
<protein>
    <recommendedName>
        <fullName evidence="2">Ubiquitin-like domain-containing protein</fullName>
    </recommendedName>
</protein>
<accession>A0A6J4K637</accession>
<dbReference type="AlphaFoldDB" id="A0A6J4K637"/>
<evidence type="ECO:0008006" key="2">
    <source>
        <dbReference type="Google" id="ProtNLM"/>
    </source>
</evidence>
<name>A0A6J4K637_9BACT</name>